<dbReference type="Pfam" id="PF01546">
    <property type="entry name" value="Peptidase_M20"/>
    <property type="match status" value="1"/>
</dbReference>
<name>A0A1Q6R3T8_9FIRM</name>
<dbReference type="PANTHER" id="PTHR30575">
    <property type="entry name" value="PEPTIDASE M20"/>
    <property type="match status" value="1"/>
</dbReference>
<dbReference type="PIRSF" id="PIRSF037226">
    <property type="entry name" value="Amidohydrolase_ACY1L2_prd"/>
    <property type="match status" value="1"/>
</dbReference>
<dbReference type="GO" id="GO:0016805">
    <property type="term" value="F:dipeptidase activity"/>
    <property type="evidence" value="ECO:0007669"/>
    <property type="project" value="InterPro"/>
</dbReference>
<dbReference type="InterPro" id="IPR017144">
    <property type="entry name" value="Xaa-Arg_dipeptidase"/>
</dbReference>
<dbReference type="InterPro" id="IPR036264">
    <property type="entry name" value="Bact_exopeptidase_dim_dom"/>
</dbReference>
<dbReference type="GO" id="GO:0046657">
    <property type="term" value="P:folic acid catabolic process"/>
    <property type="evidence" value="ECO:0007669"/>
    <property type="project" value="TreeGrafter"/>
</dbReference>
<feature type="domain" description="Peptidase M20 dimerisation" evidence="2">
    <location>
        <begin position="202"/>
        <end position="298"/>
    </location>
</feature>
<evidence type="ECO:0000259" key="2">
    <source>
        <dbReference type="Pfam" id="PF07687"/>
    </source>
</evidence>
<dbReference type="NCBIfam" id="TIGR01891">
    <property type="entry name" value="amidohydrolases"/>
    <property type="match status" value="1"/>
</dbReference>
<dbReference type="SUPFAM" id="SSF55031">
    <property type="entry name" value="Bacterial exopeptidase dimerisation domain"/>
    <property type="match status" value="1"/>
</dbReference>
<organism evidence="3 4">
    <name type="scientific">Phascolarctobacterium succinatutens</name>
    <dbReference type="NCBI Taxonomy" id="626940"/>
    <lineage>
        <taxon>Bacteria</taxon>
        <taxon>Bacillati</taxon>
        <taxon>Bacillota</taxon>
        <taxon>Negativicutes</taxon>
        <taxon>Acidaminococcales</taxon>
        <taxon>Acidaminococcaceae</taxon>
        <taxon>Phascolarctobacterium</taxon>
    </lineage>
</organism>
<sequence>MTKEILKEKACAAIDAYADKIKAICASINDEPELGFKEVKTAAKVAEFMRDLGLEPQTGLAINGVKGRAKGGKPGPTAAVLGELDAVGCPTSPKADPATGAAHACGHNLQISTMLAAACGIVKSGVLPELAGDVVFFGVPAEEYIEIAYRKKLVESGKLHFMSGKGELIYEGAFDDIDMAMQMHADKNMPKPTVSIGESSNGFVGKTVRYIGKTAHAADAPHEGVNALNAACLGLMGINALRETFREQDVVRVHPIITKGGDFVNSVPDDVRLELYVRAKTMDAIDSTHTRVDAALKAGGDAVGAQTVIETLPGMFPLSCNKRMNELFAANAKIAYPDVEIKDAGHFSASTDMGDVSHLMPVIHPFIGGTDGLLHTPDFHMVDFNAAVLLPAKAFAMMLIDLLYDDAKEAKAILADFKPILTKEEYIAKLESYFNK</sequence>
<dbReference type="InterPro" id="IPR011650">
    <property type="entry name" value="Peptidase_M20_dimer"/>
</dbReference>
<comment type="caution">
    <text evidence="3">The sequence shown here is derived from an EMBL/GenBank/DDBJ whole genome shotgun (WGS) entry which is preliminary data.</text>
</comment>
<proteinExistence type="inferred from homology"/>
<accession>A0A1Q6R3T8</accession>
<dbReference type="InterPro" id="IPR017439">
    <property type="entry name" value="Amidohydrolase"/>
</dbReference>
<dbReference type="STRING" id="626940.BHW43_07635"/>
<dbReference type="InterPro" id="IPR052030">
    <property type="entry name" value="Peptidase_M20/M20A_hydrolases"/>
</dbReference>
<protein>
    <recommendedName>
        <fullName evidence="1">Peptidase M20 domain-containing protein 2</fullName>
    </recommendedName>
</protein>
<keyword evidence="3" id="KW-0378">Hydrolase</keyword>
<evidence type="ECO:0000313" key="4">
    <source>
        <dbReference type="Proteomes" id="UP000186777"/>
    </source>
</evidence>
<dbReference type="Pfam" id="PF07687">
    <property type="entry name" value="M20_dimer"/>
    <property type="match status" value="1"/>
</dbReference>
<gene>
    <name evidence="3" type="ORF">BHW43_07635</name>
</gene>
<dbReference type="GO" id="GO:0071713">
    <property type="term" value="F:para-aminobenzoyl-glutamate hydrolase activity"/>
    <property type="evidence" value="ECO:0007669"/>
    <property type="project" value="TreeGrafter"/>
</dbReference>
<dbReference type="Gene3D" id="3.40.630.10">
    <property type="entry name" value="Zn peptidases"/>
    <property type="match status" value="1"/>
</dbReference>
<dbReference type="GO" id="GO:0005737">
    <property type="term" value="C:cytoplasm"/>
    <property type="evidence" value="ECO:0007669"/>
    <property type="project" value="TreeGrafter"/>
</dbReference>
<dbReference type="RefSeq" id="WP_249747717.1">
    <property type="nucleotide sequence ID" value="NZ_CAJJTE010000031.1"/>
</dbReference>
<dbReference type="PANTHER" id="PTHR30575:SF3">
    <property type="entry name" value="PEPTIDASE M20 DIMERISATION DOMAIN-CONTAINING PROTEIN"/>
    <property type="match status" value="1"/>
</dbReference>
<dbReference type="GeneID" id="78523595"/>
<dbReference type="InterPro" id="IPR002933">
    <property type="entry name" value="Peptidase_M20"/>
</dbReference>
<evidence type="ECO:0000256" key="1">
    <source>
        <dbReference type="PIRNR" id="PIRNR037226"/>
    </source>
</evidence>
<dbReference type="SUPFAM" id="SSF53187">
    <property type="entry name" value="Zn-dependent exopeptidases"/>
    <property type="match status" value="1"/>
</dbReference>
<dbReference type="Proteomes" id="UP000186777">
    <property type="component" value="Unassembled WGS sequence"/>
</dbReference>
<dbReference type="EMBL" id="MNTG01000034">
    <property type="protein sequence ID" value="OLA37038.1"/>
    <property type="molecule type" value="Genomic_DNA"/>
</dbReference>
<reference evidence="3 4" key="1">
    <citation type="journal article" date="2016" name="Nat. Biotechnol.">
        <title>Measurement of bacterial replication rates in microbial communities.</title>
        <authorList>
            <person name="Brown C.T."/>
            <person name="Olm M.R."/>
            <person name="Thomas B.C."/>
            <person name="Banfield J.F."/>
        </authorList>
    </citation>
    <scope>NUCLEOTIDE SEQUENCE [LARGE SCALE GENOMIC DNA]</scope>
    <source>
        <strain evidence="3">46_33</strain>
    </source>
</reference>
<dbReference type="AlphaFoldDB" id="A0A1Q6R3T8"/>
<comment type="similarity">
    <text evidence="1">Belongs to the peptidase M20A family.</text>
</comment>
<evidence type="ECO:0000313" key="3">
    <source>
        <dbReference type="EMBL" id="OLA37038.1"/>
    </source>
</evidence>
<dbReference type="Gene3D" id="3.30.70.360">
    <property type="match status" value="1"/>
</dbReference>